<dbReference type="PANTHER" id="PTHR31683:SF67">
    <property type="entry name" value="PECTIN LYASE F-RELATED"/>
    <property type="match status" value="1"/>
</dbReference>
<evidence type="ECO:0000256" key="2">
    <source>
        <dbReference type="ARBA" id="ARBA00022729"/>
    </source>
</evidence>
<keyword evidence="9" id="KW-0964">Secreted</keyword>
<comment type="catalytic activity">
    <reaction evidence="6">
        <text>Eliminative cleavage of (1-&gt;4)-alpha-D-galacturonan methyl ester to give oligosaccharides with 4-deoxy-6-O-methyl-alpha-D-galact-4-enuronosyl groups at their non-reducing ends.</text>
        <dbReference type="EC" id="4.2.2.10"/>
    </reaction>
</comment>
<dbReference type="OrthoDB" id="1637350at2759"/>
<evidence type="ECO:0000313" key="12">
    <source>
        <dbReference type="EMBL" id="EPE34438.1"/>
    </source>
</evidence>
<dbReference type="Gene3D" id="2.160.20.10">
    <property type="entry name" value="Single-stranded right-handed beta-helix, Pectin lyase-like"/>
    <property type="match status" value="1"/>
</dbReference>
<evidence type="ECO:0000256" key="10">
    <source>
        <dbReference type="SAM" id="SignalP"/>
    </source>
</evidence>
<evidence type="ECO:0000256" key="8">
    <source>
        <dbReference type="ARBA" id="ARBA00039082"/>
    </source>
</evidence>
<dbReference type="InterPro" id="IPR011050">
    <property type="entry name" value="Pectin_lyase_fold/virulence"/>
</dbReference>
<keyword evidence="5 9" id="KW-0456">Lyase</keyword>
<organism evidence="12 13">
    <name type="scientific">Glarea lozoyensis (strain ATCC 20868 / MF5171)</name>
    <dbReference type="NCBI Taxonomy" id="1116229"/>
    <lineage>
        <taxon>Eukaryota</taxon>
        <taxon>Fungi</taxon>
        <taxon>Dikarya</taxon>
        <taxon>Ascomycota</taxon>
        <taxon>Pezizomycotina</taxon>
        <taxon>Leotiomycetes</taxon>
        <taxon>Helotiales</taxon>
        <taxon>Helotiaceae</taxon>
        <taxon>Glarea</taxon>
    </lineage>
</organism>
<dbReference type="RefSeq" id="XP_008078373.1">
    <property type="nucleotide sequence ID" value="XM_008080182.1"/>
</dbReference>
<feature type="signal peptide" evidence="10">
    <location>
        <begin position="1"/>
        <end position="16"/>
    </location>
</feature>
<feature type="chain" id="PRO_5004508718" description="pectin lyase" evidence="10">
    <location>
        <begin position="17"/>
        <end position="377"/>
    </location>
</feature>
<keyword evidence="13" id="KW-1185">Reference proteome</keyword>
<evidence type="ECO:0000259" key="11">
    <source>
        <dbReference type="SMART" id="SM00656"/>
    </source>
</evidence>
<dbReference type="OMA" id="WSAGCNG"/>
<evidence type="ECO:0000256" key="7">
    <source>
        <dbReference type="ARBA" id="ARBA00037631"/>
    </source>
</evidence>
<dbReference type="SMART" id="SM00656">
    <property type="entry name" value="Amb_all"/>
    <property type="match status" value="1"/>
</dbReference>
<keyword evidence="9" id="KW-0119">Carbohydrate metabolism</keyword>
<dbReference type="eggNOG" id="ENOG502RZWS">
    <property type="taxonomic scope" value="Eukaryota"/>
</dbReference>
<gene>
    <name evidence="12" type="ORF">GLAREA_10132</name>
</gene>
<evidence type="ECO:0000256" key="4">
    <source>
        <dbReference type="ARBA" id="ARBA00023180"/>
    </source>
</evidence>
<feature type="domain" description="Pectate lyase" evidence="11">
    <location>
        <begin position="84"/>
        <end position="294"/>
    </location>
</feature>
<keyword evidence="9" id="KW-0624">Polysaccharide degradation</keyword>
<dbReference type="InterPro" id="IPR045032">
    <property type="entry name" value="PEL"/>
</dbReference>
<evidence type="ECO:0000256" key="6">
    <source>
        <dbReference type="ARBA" id="ARBA00036818"/>
    </source>
</evidence>
<comment type="similarity">
    <text evidence="1 9">Belongs to the polysaccharide lyase 1 family.</text>
</comment>
<dbReference type="GeneID" id="19469179"/>
<keyword evidence="3" id="KW-1015">Disulfide bond</keyword>
<dbReference type="GO" id="GO:0005576">
    <property type="term" value="C:extracellular region"/>
    <property type="evidence" value="ECO:0007669"/>
    <property type="project" value="UniProtKB-SubCell"/>
</dbReference>
<dbReference type="GO" id="GO:0000272">
    <property type="term" value="P:polysaccharide catabolic process"/>
    <property type="evidence" value="ECO:0007669"/>
    <property type="project" value="UniProtKB-KW"/>
</dbReference>
<dbReference type="EMBL" id="KE145356">
    <property type="protein sequence ID" value="EPE34438.1"/>
    <property type="molecule type" value="Genomic_DNA"/>
</dbReference>
<comment type="function">
    <text evidence="7">Pectinolytic enzymes consist of four classes of enzymes: pectin lyase, polygalacturonase, pectin methylesterase and rhamnogalacturonase. Among pectinolytic enzymes, pectin lyase is the most important in depolymerization of pectin, since it cleaves internal glycosidic bonds of highly methylated pectins.</text>
</comment>
<evidence type="ECO:0000256" key="3">
    <source>
        <dbReference type="ARBA" id="ARBA00023157"/>
    </source>
</evidence>
<dbReference type="PANTHER" id="PTHR31683">
    <property type="entry name" value="PECTATE LYASE 18-RELATED"/>
    <property type="match status" value="1"/>
</dbReference>
<comment type="subcellular location">
    <subcellularLocation>
        <location evidence="9">Secreted</location>
    </subcellularLocation>
</comment>
<evidence type="ECO:0000256" key="5">
    <source>
        <dbReference type="ARBA" id="ARBA00023239"/>
    </source>
</evidence>
<dbReference type="Proteomes" id="UP000016922">
    <property type="component" value="Unassembled WGS sequence"/>
</dbReference>
<protein>
    <recommendedName>
        <fullName evidence="8">pectin lyase</fullName>
        <ecNumber evidence="8">4.2.2.10</ecNumber>
    </recommendedName>
</protein>
<evidence type="ECO:0000256" key="1">
    <source>
        <dbReference type="ARBA" id="ARBA00010980"/>
    </source>
</evidence>
<dbReference type="Pfam" id="PF00544">
    <property type="entry name" value="Pectate_lyase_4"/>
    <property type="match status" value="1"/>
</dbReference>
<accession>S3E7X1</accession>
<keyword evidence="4" id="KW-0325">Glycoprotein</keyword>
<dbReference type="SUPFAM" id="SSF51126">
    <property type="entry name" value="Pectin lyase-like"/>
    <property type="match status" value="1"/>
</dbReference>
<dbReference type="KEGG" id="glz:GLAREA_10132"/>
<evidence type="ECO:0000313" key="13">
    <source>
        <dbReference type="Proteomes" id="UP000016922"/>
    </source>
</evidence>
<proteinExistence type="inferred from homology"/>
<dbReference type="InterPro" id="IPR012334">
    <property type="entry name" value="Pectin_lyas_fold"/>
</dbReference>
<dbReference type="EC" id="4.2.2.10" evidence="8"/>
<keyword evidence="2 10" id="KW-0732">Signal</keyword>
<dbReference type="InterPro" id="IPR002022">
    <property type="entry name" value="Pec_lyase"/>
</dbReference>
<reference evidence="12 13" key="1">
    <citation type="journal article" date="2013" name="BMC Genomics">
        <title>Genomics-driven discovery of the pneumocandin biosynthetic gene cluster in the fungus Glarea lozoyensis.</title>
        <authorList>
            <person name="Chen L."/>
            <person name="Yue Q."/>
            <person name="Zhang X."/>
            <person name="Xiang M."/>
            <person name="Wang C."/>
            <person name="Li S."/>
            <person name="Che Y."/>
            <person name="Ortiz-Lopez F.J."/>
            <person name="Bills G.F."/>
            <person name="Liu X."/>
            <person name="An Z."/>
        </authorList>
    </citation>
    <scope>NUCLEOTIDE SEQUENCE [LARGE SCALE GENOMIC DNA]</scope>
    <source>
        <strain evidence="13">ATCC 20868 / MF5171</strain>
    </source>
</reference>
<name>S3E7X1_GLAL2</name>
<dbReference type="GO" id="GO:0047490">
    <property type="term" value="F:pectin lyase activity"/>
    <property type="evidence" value="ECO:0007669"/>
    <property type="project" value="UniProtKB-EC"/>
</dbReference>
<sequence length="377" mass="40305">MKFLVSAVVLVGLAQAQVKGKAQGFGRLTTGGGTATPQIPTSLAQLETWLTDATPRVIMINKTWDFSSSQGTTSTTCCPNSCQPNGQLWIMDTCDSTRVACKYNNAPKNPIAIASNKSLVGVGSAGVIKGRGLRMINGVNNIIIQNIHFTGLNPEYVWGGDAITLDGTDNIWIDHCKFSLIGRQMIVSGWGAAGRVTISNNEFDGKTSWSASCNGKHYWMMLLIGVKDFYTFSGNYVHDASGRAPHMGTDKTASRILFHGVGNYFKDVGGHAFDIDVGTNVLLEGNYFDSVSEPITAPSLTKSTLMSIVTVADAQLCQAKLGYVCEWNRLVNSGSFPSKTSTALLDAFAPWKNSLVAHVPVADVPKTVLANAGIGKI</sequence>
<dbReference type="GO" id="GO:0030570">
    <property type="term" value="F:pectate lyase activity"/>
    <property type="evidence" value="ECO:0007669"/>
    <property type="project" value="InterPro"/>
</dbReference>
<dbReference type="AlphaFoldDB" id="S3E7X1"/>
<dbReference type="HOGENOM" id="CLU_021980_0_1_1"/>
<evidence type="ECO:0000256" key="9">
    <source>
        <dbReference type="RuleBase" id="RU361173"/>
    </source>
</evidence>